<dbReference type="Proteomes" id="UP000095329">
    <property type="component" value="Unassembled WGS sequence"/>
</dbReference>
<feature type="transmembrane region" description="Helical" evidence="1">
    <location>
        <begin position="12"/>
        <end position="34"/>
    </location>
</feature>
<keyword evidence="1" id="KW-1133">Transmembrane helix</keyword>
<dbReference type="RefSeq" id="WP_023588596.1">
    <property type="nucleotide sequence ID" value="NZ_ASHX02000001.1"/>
</dbReference>
<organism evidence="2 3">
    <name type="scientific">Streptomyces thermolilacinus SPC6</name>
    <dbReference type="NCBI Taxonomy" id="1306406"/>
    <lineage>
        <taxon>Bacteria</taxon>
        <taxon>Bacillati</taxon>
        <taxon>Actinomycetota</taxon>
        <taxon>Actinomycetes</taxon>
        <taxon>Kitasatosporales</taxon>
        <taxon>Streptomycetaceae</taxon>
        <taxon>Streptomyces</taxon>
    </lineage>
</organism>
<comment type="caution">
    <text evidence="2">The sequence shown here is derived from an EMBL/GenBank/DDBJ whole genome shotgun (WGS) entry which is preliminary data.</text>
</comment>
<keyword evidence="1" id="KW-0812">Transmembrane</keyword>
<reference evidence="2 3" key="1">
    <citation type="journal article" date="2013" name="Genome Announc.">
        <title>Genome Sequence of Streptomyces violaceusniger Strain SPC6, a Halotolerant Streptomycete That Exhibits Rapid Growth and Development.</title>
        <authorList>
            <person name="Chen X."/>
            <person name="Zhang B."/>
            <person name="Zhang W."/>
            <person name="Wu X."/>
            <person name="Zhang M."/>
            <person name="Chen T."/>
            <person name="Liu G."/>
            <person name="Dyson P."/>
        </authorList>
    </citation>
    <scope>NUCLEOTIDE SEQUENCE [LARGE SCALE GENOMIC DNA]</scope>
    <source>
        <strain evidence="2 3">SPC6</strain>
    </source>
</reference>
<proteinExistence type="predicted"/>
<sequence length="78" mass="8543">MPRVGQPDDPRAGVSFLILIRNLLLAGLVLWAVARGLRLAVDVRTADLLQEAPHNRADNGPGWQPALASRTVAKCWYN</sequence>
<dbReference type="EMBL" id="ASHX02000001">
    <property type="protein sequence ID" value="OEJ96193.1"/>
    <property type="molecule type" value="Genomic_DNA"/>
</dbReference>
<gene>
    <name evidence="2" type="ORF">J116_018685</name>
</gene>
<evidence type="ECO:0000313" key="2">
    <source>
        <dbReference type="EMBL" id="OEJ96193.1"/>
    </source>
</evidence>
<protein>
    <submittedName>
        <fullName evidence="2">Uncharacterized protein</fullName>
    </submittedName>
</protein>
<dbReference type="AlphaFoldDB" id="A0A1D3DV47"/>
<keyword evidence="3" id="KW-1185">Reference proteome</keyword>
<evidence type="ECO:0000256" key="1">
    <source>
        <dbReference type="SAM" id="Phobius"/>
    </source>
</evidence>
<evidence type="ECO:0000313" key="3">
    <source>
        <dbReference type="Proteomes" id="UP000095329"/>
    </source>
</evidence>
<keyword evidence="1" id="KW-0472">Membrane</keyword>
<accession>A0A1D3DV47</accession>
<name>A0A1D3DV47_9ACTN</name>
<dbReference type="STRING" id="1306406.J116_018685"/>